<dbReference type="SUPFAM" id="SSF52833">
    <property type="entry name" value="Thioredoxin-like"/>
    <property type="match status" value="1"/>
</dbReference>
<accession>A0A0R0BAD7</accession>
<proteinExistence type="predicted"/>
<evidence type="ECO:0000313" key="3">
    <source>
        <dbReference type="Proteomes" id="UP000051757"/>
    </source>
</evidence>
<comment type="caution">
    <text evidence="2">The sequence shown here is derived from an EMBL/GenBank/DDBJ whole genome shotgun (WGS) entry which is preliminary data.</text>
</comment>
<sequence length="198" mass="21498">MACLLLAFSVGGCTPGTDVVGGRGVEGRYSALVDLRPGTLNQVALDVYEDFTCPACQTFSLEVVPALQRRYGTALVIRTHYVAAPSTDPAAVILHDLAALQGKESDVAAALWASRLEHRTSLQNTERVRDVAIRFGLDEQLDNALADPRSAARVSAEWQGVAYKVSHFPYVQIEGEIVTNGEPQNLQRIIDSLLRTPH</sequence>
<feature type="domain" description="Thioredoxin-like fold" evidence="1">
    <location>
        <begin position="43"/>
        <end position="191"/>
    </location>
</feature>
<reference evidence="2 3" key="1">
    <citation type="journal article" date="2016" name="Front. Microbiol.">
        <title>Genome Sequence of Type Strains of Genus Stenotrophomonas.</title>
        <authorList>
            <person name="Patil P.P."/>
            <person name="Midha S."/>
            <person name="Kumar S."/>
            <person name="Patil P.B."/>
        </authorList>
    </citation>
    <scope>NUCLEOTIDE SEQUENCE [LARGE SCALE GENOMIC DNA]</scope>
    <source>
        <strain evidence="2 3">LMG 978</strain>
    </source>
</reference>
<evidence type="ECO:0000259" key="1">
    <source>
        <dbReference type="Pfam" id="PF13462"/>
    </source>
</evidence>
<keyword evidence="3" id="KW-1185">Reference proteome</keyword>
<dbReference type="InterPro" id="IPR036249">
    <property type="entry name" value="Thioredoxin-like_sf"/>
</dbReference>
<dbReference type="AlphaFoldDB" id="A0A0R0BAD7"/>
<dbReference type="EMBL" id="LLXV01000025">
    <property type="protein sequence ID" value="KRG51346.1"/>
    <property type="molecule type" value="Genomic_DNA"/>
</dbReference>
<dbReference type="Pfam" id="PF13462">
    <property type="entry name" value="Thioredoxin_4"/>
    <property type="match status" value="1"/>
</dbReference>
<dbReference type="InterPro" id="IPR012336">
    <property type="entry name" value="Thioredoxin-like_fold"/>
</dbReference>
<evidence type="ECO:0000313" key="2">
    <source>
        <dbReference type="EMBL" id="KRG51346.1"/>
    </source>
</evidence>
<dbReference type="OrthoDB" id="9780340at2"/>
<name>A0A0R0BAD7_9GAMM</name>
<gene>
    <name evidence="2" type="ORF">ARC23_09490</name>
</gene>
<dbReference type="Proteomes" id="UP000051757">
    <property type="component" value="Unassembled WGS sequence"/>
</dbReference>
<organism evidence="2 3">
    <name type="scientific">Stenotrophomonas beteli</name>
    <dbReference type="NCBI Taxonomy" id="3384461"/>
    <lineage>
        <taxon>Bacteria</taxon>
        <taxon>Pseudomonadati</taxon>
        <taxon>Pseudomonadota</taxon>
        <taxon>Gammaproteobacteria</taxon>
        <taxon>Lysobacterales</taxon>
        <taxon>Lysobacteraceae</taxon>
        <taxon>Stenotrophomonas</taxon>
        <taxon>Stenotrophomonas maltophilia group</taxon>
    </lineage>
</organism>
<protein>
    <recommendedName>
        <fullName evidence="1">Thioredoxin-like fold domain-containing protein</fullName>
    </recommendedName>
</protein>
<dbReference type="CDD" id="cd02972">
    <property type="entry name" value="DsbA_family"/>
    <property type="match status" value="1"/>
</dbReference>
<dbReference type="Gene3D" id="3.40.30.10">
    <property type="entry name" value="Glutaredoxin"/>
    <property type="match status" value="1"/>
</dbReference>